<dbReference type="GO" id="GO:0003700">
    <property type="term" value="F:DNA-binding transcription factor activity"/>
    <property type="evidence" value="ECO:0007669"/>
    <property type="project" value="InterPro"/>
</dbReference>
<accession>A0A6M0IF82</accession>
<evidence type="ECO:0000256" key="1">
    <source>
        <dbReference type="ARBA" id="ARBA00023015"/>
    </source>
</evidence>
<dbReference type="PANTHER" id="PTHR43280">
    <property type="entry name" value="ARAC-FAMILY TRANSCRIPTIONAL REGULATOR"/>
    <property type="match status" value="1"/>
</dbReference>
<evidence type="ECO:0000259" key="4">
    <source>
        <dbReference type="PROSITE" id="PS01124"/>
    </source>
</evidence>
<dbReference type="PROSITE" id="PS01124">
    <property type="entry name" value="HTH_ARAC_FAMILY_2"/>
    <property type="match status" value="1"/>
</dbReference>
<feature type="domain" description="HTH araC/xylS-type" evidence="4">
    <location>
        <begin position="19"/>
        <end position="116"/>
    </location>
</feature>
<dbReference type="Proteomes" id="UP000477386">
    <property type="component" value="Unassembled WGS sequence"/>
</dbReference>
<evidence type="ECO:0000256" key="3">
    <source>
        <dbReference type="ARBA" id="ARBA00023163"/>
    </source>
</evidence>
<organism evidence="5 6">
    <name type="scientific">Spirosoma agri</name>
    <dbReference type="NCBI Taxonomy" id="1987381"/>
    <lineage>
        <taxon>Bacteria</taxon>
        <taxon>Pseudomonadati</taxon>
        <taxon>Bacteroidota</taxon>
        <taxon>Cytophagia</taxon>
        <taxon>Cytophagales</taxon>
        <taxon>Cytophagaceae</taxon>
        <taxon>Spirosoma</taxon>
    </lineage>
</organism>
<keyword evidence="3" id="KW-0804">Transcription</keyword>
<keyword evidence="6" id="KW-1185">Reference proteome</keyword>
<keyword evidence="2" id="KW-0238">DNA-binding</keyword>
<dbReference type="PANTHER" id="PTHR43280:SF2">
    <property type="entry name" value="HTH-TYPE TRANSCRIPTIONAL REGULATOR EXSA"/>
    <property type="match status" value="1"/>
</dbReference>
<dbReference type="GO" id="GO:0043565">
    <property type="term" value="F:sequence-specific DNA binding"/>
    <property type="evidence" value="ECO:0007669"/>
    <property type="project" value="InterPro"/>
</dbReference>
<dbReference type="InterPro" id="IPR020449">
    <property type="entry name" value="Tscrpt_reg_AraC-type_HTH"/>
</dbReference>
<dbReference type="InterPro" id="IPR018062">
    <property type="entry name" value="HTH_AraC-typ_CS"/>
</dbReference>
<dbReference type="EMBL" id="JAAGNZ010000001">
    <property type="protein sequence ID" value="NEU66919.1"/>
    <property type="molecule type" value="Genomic_DNA"/>
</dbReference>
<evidence type="ECO:0000313" key="6">
    <source>
        <dbReference type="Proteomes" id="UP000477386"/>
    </source>
</evidence>
<gene>
    <name evidence="5" type="ORF">GK091_08500</name>
</gene>
<reference evidence="5 6" key="1">
    <citation type="submission" date="2020-02" db="EMBL/GenBank/DDBJ databases">
        <title>Draft genome sequence of two Spirosoma agri KCTC 52727 and Spirosoma terrae KCTC 52035.</title>
        <authorList>
            <person name="Rojas J."/>
            <person name="Ambika Manirajan B."/>
            <person name="Ratering S."/>
            <person name="Suarez C."/>
            <person name="Schnell S."/>
        </authorList>
    </citation>
    <scope>NUCLEOTIDE SEQUENCE [LARGE SCALE GENOMIC DNA]</scope>
    <source>
        <strain evidence="5 6">KCTC 52727</strain>
    </source>
</reference>
<dbReference type="Gene3D" id="1.10.10.60">
    <property type="entry name" value="Homeodomain-like"/>
    <property type="match status" value="2"/>
</dbReference>
<dbReference type="RefSeq" id="WP_164036298.1">
    <property type="nucleotide sequence ID" value="NZ_JAAGNZ010000001.1"/>
</dbReference>
<comment type="caution">
    <text evidence="5">The sequence shown here is derived from an EMBL/GenBank/DDBJ whole genome shotgun (WGS) entry which is preliminary data.</text>
</comment>
<sequence length="118" mass="13793">MEKFTAKLYPDPFLCRQIIQAKRFIDTNYGSPLRLTDIAGEAFFSPFHFIRLFRKFYGRTPHQYLIEVRIKQAKRLLLTDKKVQEVCFLVGFDSPSSFTGLFRKMTGLTPSEFSANQK</sequence>
<dbReference type="SMART" id="SM00342">
    <property type="entry name" value="HTH_ARAC"/>
    <property type="match status" value="1"/>
</dbReference>
<dbReference type="AlphaFoldDB" id="A0A6M0IF82"/>
<dbReference type="PRINTS" id="PR00032">
    <property type="entry name" value="HTHARAC"/>
</dbReference>
<evidence type="ECO:0000256" key="2">
    <source>
        <dbReference type="ARBA" id="ARBA00023125"/>
    </source>
</evidence>
<name>A0A6M0IF82_9BACT</name>
<evidence type="ECO:0000313" key="5">
    <source>
        <dbReference type="EMBL" id="NEU66919.1"/>
    </source>
</evidence>
<dbReference type="Pfam" id="PF12833">
    <property type="entry name" value="HTH_18"/>
    <property type="match status" value="1"/>
</dbReference>
<dbReference type="SUPFAM" id="SSF46689">
    <property type="entry name" value="Homeodomain-like"/>
    <property type="match status" value="2"/>
</dbReference>
<dbReference type="PROSITE" id="PS00041">
    <property type="entry name" value="HTH_ARAC_FAMILY_1"/>
    <property type="match status" value="1"/>
</dbReference>
<dbReference type="InterPro" id="IPR018060">
    <property type="entry name" value="HTH_AraC"/>
</dbReference>
<protein>
    <submittedName>
        <fullName evidence="5">Helix-turn-helix transcriptional regulator</fullName>
    </submittedName>
</protein>
<keyword evidence="1" id="KW-0805">Transcription regulation</keyword>
<dbReference type="InterPro" id="IPR009057">
    <property type="entry name" value="Homeodomain-like_sf"/>
</dbReference>
<proteinExistence type="predicted"/>